<dbReference type="EMBL" id="CP002102">
    <property type="protein sequence ID" value="ADL02502.1"/>
    <property type="molecule type" value="Genomic_DNA"/>
</dbReference>
<organism evidence="2 3">
    <name type="scientific">Brevundimonas subvibrioides (strain ATCC 15264 / DSM 4735 / LMG 14903 / NBRC 16000 / CB 81)</name>
    <name type="common">Caulobacter subvibrioides</name>
    <dbReference type="NCBI Taxonomy" id="633149"/>
    <lineage>
        <taxon>Bacteria</taxon>
        <taxon>Pseudomonadati</taxon>
        <taxon>Pseudomonadota</taxon>
        <taxon>Alphaproteobacteria</taxon>
        <taxon>Caulobacterales</taxon>
        <taxon>Caulobacteraceae</taxon>
        <taxon>Brevundimonas</taxon>
    </lineage>
</organism>
<dbReference type="AlphaFoldDB" id="D9QFI7"/>
<feature type="region of interest" description="Disordered" evidence="1">
    <location>
        <begin position="158"/>
        <end position="207"/>
    </location>
</feature>
<reference evidence="3" key="1">
    <citation type="journal article" date="2011" name="J. Bacteriol.">
        <title>Genome sequences of eight morphologically diverse alphaproteobacteria.</title>
        <authorList>
            <consortium name="US DOE Joint Genome Institute"/>
            <person name="Brown P.J."/>
            <person name="Kysela D.T."/>
            <person name="Buechlein A."/>
            <person name="Hemmerich C."/>
            <person name="Brun Y.V."/>
        </authorList>
    </citation>
    <scope>NUCLEOTIDE SEQUENCE [LARGE SCALE GENOMIC DNA]</scope>
    <source>
        <strain evidence="3">ATCC 15264 / DSM 4735 / LMG 14903 / NBRC 16000 / CB 81</strain>
    </source>
</reference>
<dbReference type="KEGG" id="bsb:Bresu_3196"/>
<protein>
    <recommendedName>
        <fullName evidence="4">Lipoprotein</fullName>
    </recommendedName>
</protein>
<keyword evidence="3" id="KW-1185">Reference proteome</keyword>
<dbReference type="BioCyc" id="BSUB633149:G1GM8-3213-MONOMER"/>
<evidence type="ECO:0000313" key="2">
    <source>
        <dbReference type="EMBL" id="ADL02502.1"/>
    </source>
</evidence>
<gene>
    <name evidence="2" type="ordered locus">Bresu_3196</name>
</gene>
<dbReference type="Proteomes" id="UP000002696">
    <property type="component" value="Chromosome"/>
</dbReference>
<dbReference type="HOGENOM" id="CLU_1324355_0_0_5"/>
<evidence type="ECO:0000313" key="3">
    <source>
        <dbReference type="Proteomes" id="UP000002696"/>
    </source>
</evidence>
<dbReference type="RefSeq" id="WP_013270602.1">
    <property type="nucleotide sequence ID" value="NC_014375.1"/>
</dbReference>
<accession>D9QFI7</accession>
<dbReference type="PROSITE" id="PS51257">
    <property type="entry name" value="PROKAR_LIPOPROTEIN"/>
    <property type="match status" value="1"/>
</dbReference>
<evidence type="ECO:0008006" key="4">
    <source>
        <dbReference type="Google" id="ProtNLM"/>
    </source>
</evidence>
<evidence type="ECO:0000256" key="1">
    <source>
        <dbReference type="SAM" id="MobiDB-lite"/>
    </source>
</evidence>
<dbReference type="InParanoid" id="D9QFI7"/>
<dbReference type="OrthoDB" id="9804153at2"/>
<name>D9QFI7_BRESC</name>
<proteinExistence type="predicted"/>
<sequence>MIRSLIVAVFGLGLTACQPVSGEGGGEDVARVGGDTVPATYDWSFVAHGGSADLDFGDGDWAEGVSLFHMSCLPDSQVVRASWDGGSEAVLTSGTATGTFRREVDAAADHPVFAALREGNALAVGMDDADLTLAAKAPGRAQIKAFFDYCTHPLPPPPEPVVAAATEPVPPPLEGDDQPDDLSGVKPVEPGVDVVQPDRAAHEPVDR</sequence>